<accession>A0A2U1M6V0</accession>
<protein>
    <submittedName>
        <fullName evidence="2">Uncharacterized protein</fullName>
    </submittedName>
</protein>
<gene>
    <name evidence="2" type="ORF">CTI12_AA237180</name>
</gene>
<name>A0A2U1M6V0_ARTAN</name>
<sequence length="175" mass="19215">MAYTQIYNDSERSSSSWMEKRVHRGLITSLGKLSKCVDIVSSSTTFFTWVAGLGGSYDYSGSSTSNTSKLGGLEDKGSEHMFVNCHVPHVPEDEELQLGHIYFIMPISKLHKILTLQELCLLAIKASVALDKKCSSQMKKGGGGSRSFNGRRKGKNGGARKHQKVDFQLALKQLG</sequence>
<dbReference type="Pfam" id="PF14009">
    <property type="entry name" value="PADRE"/>
    <property type="match status" value="1"/>
</dbReference>
<dbReference type="AlphaFoldDB" id="A0A2U1M6V0"/>
<organism evidence="2 3">
    <name type="scientific">Artemisia annua</name>
    <name type="common">Sweet wormwood</name>
    <dbReference type="NCBI Taxonomy" id="35608"/>
    <lineage>
        <taxon>Eukaryota</taxon>
        <taxon>Viridiplantae</taxon>
        <taxon>Streptophyta</taxon>
        <taxon>Embryophyta</taxon>
        <taxon>Tracheophyta</taxon>
        <taxon>Spermatophyta</taxon>
        <taxon>Magnoliopsida</taxon>
        <taxon>eudicotyledons</taxon>
        <taxon>Gunneridae</taxon>
        <taxon>Pentapetalae</taxon>
        <taxon>asterids</taxon>
        <taxon>campanulids</taxon>
        <taxon>Asterales</taxon>
        <taxon>Asteraceae</taxon>
        <taxon>Asteroideae</taxon>
        <taxon>Anthemideae</taxon>
        <taxon>Artemisiinae</taxon>
        <taxon>Artemisia</taxon>
    </lineage>
</organism>
<dbReference type="InterPro" id="IPR025322">
    <property type="entry name" value="PADRE_dom"/>
</dbReference>
<feature type="region of interest" description="Disordered" evidence="1">
    <location>
        <begin position="135"/>
        <end position="164"/>
    </location>
</feature>
<dbReference type="EMBL" id="PKPP01006304">
    <property type="protein sequence ID" value="PWA56960.1"/>
    <property type="molecule type" value="Genomic_DNA"/>
</dbReference>
<dbReference type="STRING" id="35608.A0A2U1M6V0"/>
<comment type="caution">
    <text evidence="2">The sequence shown here is derived from an EMBL/GenBank/DDBJ whole genome shotgun (WGS) entry which is preliminary data.</text>
</comment>
<evidence type="ECO:0000313" key="2">
    <source>
        <dbReference type="EMBL" id="PWA56960.1"/>
    </source>
</evidence>
<dbReference type="OrthoDB" id="1919386at2759"/>
<evidence type="ECO:0000256" key="1">
    <source>
        <dbReference type="SAM" id="MobiDB-lite"/>
    </source>
</evidence>
<dbReference type="Proteomes" id="UP000245207">
    <property type="component" value="Unassembled WGS sequence"/>
</dbReference>
<evidence type="ECO:0000313" key="3">
    <source>
        <dbReference type="Proteomes" id="UP000245207"/>
    </source>
</evidence>
<reference evidence="2 3" key="1">
    <citation type="journal article" date="2018" name="Mol. Plant">
        <title>The genome of Artemisia annua provides insight into the evolution of Asteraceae family and artemisinin biosynthesis.</title>
        <authorList>
            <person name="Shen Q."/>
            <person name="Zhang L."/>
            <person name="Liao Z."/>
            <person name="Wang S."/>
            <person name="Yan T."/>
            <person name="Shi P."/>
            <person name="Liu M."/>
            <person name="Fu X."/>
            <person name="Pan Q."/>
            <person name="Wang Y."/>
            <person name="Lv Z."/>
            <person name="Lu X."/>
            <person name="Zhang F."/>
            <person name="Jiang W."/>
            <person name="Ma Y."/>
            <person name="Chen M."/>
            <person name="Hao X."/>
            <person name="Li L."/>
            <person name="Tang Y."/>
            <person name="Lv G."/>
            <person name="Zhou Y."/>
            <person name="Sun X."/>
            <person name="Brodelius P.E."/>
            <person name="Rose J.K.C."/>
            <person name="Tang K."/>
        </authorList>
    </citation>
    <scope>NUCLEOTIDE SEQUENCE [LARGE SCALE GENOMIC DNA]</scope>
    <source>
        <strain evidence="3">cv. Huhao1</strain>
        <tissue evidence="2">Leaf</tissue>
    </source>
</reference>
<proteinExistence type="predicted"/>
<feature type="compositionally biased region" description="Basic residues" evidence="1">
    <location>
        <begin position="149"/>
        <end position="163"/>
    </location>
</feature>
<keyword evidence="3" id="KW-1185">Reference proteome</keyword>